<gene>
    <name evidence="1" type="ORF">CFter6_3165</name>
</gene>
<dbReference type="EMBL" id="CP013232">
    <property type="protein sequence ID" value="AMO95814.1"/>
    <property type="molecule type" value="Genomic_DNA"/>
</dbReference>
<accession>A0A127PDX8</accession>
<organism evidence="1">
    <name type="scientific">Collimonas fungivorans</name>
    <dbReference type="NCBI Taxonomy" id="158899"/>
    <lineage>
        <taxon>Bacteria</taxon>
        <taxon>Pseudomonadati</taxon>
        <taxon>Pseudomonadota</taxon>
        <taxon>Betaproteobacteria</taxon>
        <taxon>Burkholderiales</taxon>
        <taxon>Oxalobacteraceae</taxon>
        <taxon>Collimonas</taxon>
    </lineage>
</organism>
<dbReference type="AlphaFoldDB" id="A0A127PDX8"/>
<sequence>MNVLMYSLYFPRGNYCICNSKLWQQDKIRVMLPNPVQKKRGRCIVTLHRPLCFIAILIIRCACRSTMQSQP</sequence>
<name>A0A127PDX8_9BURK</name>
<reference evidence="1 2" key="1">
    <citation type="submission" date="2015-11" db="EMBL/GenBank/DDBJ databases">
        <title>Exploring the genomic traits of fungus-feeding bacterial genus Collimonas.</title>
        <authorList>
            <person name="Song C."/>
            <person name="Schmidt R."/>
            <person name="de Jager V."/>
            <person name="Krzyzanowska D."/>
            <person name="Jongedijk E."/>
            <person name="Cankar K."/>
            <person name="Beekwilder J."/>
            <person name="van Veen A."/>
            <person name="de Boer W."/>
            <person name="van Veen J.A."/>
            <person name="Garbeva P."/>
        </authorList>
    </citation>
    <scope>NUCLEOTIDE SEQUENCE [LARGE SCALE GENOMIC DNA]</scope>
    <source>
        <strain evidence="1 2">Ter6</strain>
    </source>
</reference>
<evidence type="ECO:0000313" key="1">
    <source>
        <dbReference type="EMBL" id="AMO95814.1"/>
    </source>
</evidence>
<protein>
    <submittedName>
        <fullName evidence="1">Uncharacterized protein</fullName>
    </submittedName>
</protein>
<proteinExistence type="predicted"/>
<dbReference type="Proteomes" id="UP000072421">
    <property type="component" value="Chromosome"/>
</dbReference>
<evidence type="ECO:0000313" key="2">
    <source>
        <dbReference type="Proteomes" id="UP000072421"/>
    </source>
</evidence>